<dbReference type="AlphaFoldDB" id="A0A165JMA4"/>
<gene>
    <name evidence="11" type="ORF">L228DRAFT_242888</name>
</gene>
<dbReference type="EMBL" id="KV407454">
    <property type="protein sequence ID" value="KZF26417.1"/>
    <property type="molecule type" value="Genomic_DNA"/>
</dbReference>
<evidence type="ECO:0000256" key="1">
    <source>
        <dbReference type="ARBA" id="ARBA00003747"/>
    </source>
</evidence>
<evidence type="ECO:0000256" key="3">
    <source>
        <dbReference type="ARBA" id="ARBA00012513"/>
    </source>
</evidence>
<evidence type="ECO:0000256" key="8">
    <source>
        <dbReference type="ARBA" id="ARBA00047899"/>
    </source>
</evidence>
<dbReference type="PROSITE" id="PS50011">
    <property type="entry name" value="PROTEIN_KINASE_DOM"/>
    <property type="match status" value="1"/>
</dbReference>
<accession>A0A165JMA4</accession>
<reference evidence="11 12" key="1">
    <citation type="journal article" date="2016" name="Fungal Biol.">
        <title>The genome of Xylona heveae provides a window into fungal endophytism.</title>
        <authorList>
            <person name="Gazis R."/>
            <person name="Kuo A."/>
            <person name="Riley R."/>
            <person name="LaButti K."/>
            <person name="Lipzen A."/>
            <person name="Lin J."/>
            <person name="Amirebrahimi M."/>
            <person name="Hesse C.N."/>
            <person name="Spatafora J.W."/>
            <person name="Henrissat B."/>
            <person name="Hainaut M."/>
            <person name="Grigoriev I.V."/>
            <person name="Hibbett D.S."/>
        </authorList>
    </citation>
    <scope>NUCLEOTIDE SEQUENCE [LARGE SCALE GENOMIC DNA]</scope>
    <source>
        <strain evidence="11 12">TC161</strain>
    </source>
</reference>
<organism evidence="11 12">
    <name type="scientific">Xylona heveae (strain CBS 132557 / TC161)</name>
    <dbReference type="NCBI Taxonomy" id="1328760"/>
    <lineage>
        <taxon>Eukaryota</taxon>
        <taxon>Fungi</taxon>
        <taxon>Dikarya</taxon>
        <taxon>Ascomycota</taxon>
        <taxon>Pezizomycotina</taxon>
        <taxon>Xylonomycetes</taxon>
        <taxon>Xylonales</taxon>
        <taxon>Xylonaceae</taxon>
        <taxon>Xylona</taxon>
    </lineage>
</organism>
<dbReference type="STRING" id="1328760.A0A165JMA4"/>
<dbReference type="InterPro" id="IPR000719">
    <property type="entry name" value="Prot_kinase_dom"/>
</dbReference>
<proteinExistence type="predicted"/>
<dbReference type="PANTHER" id="PTHR13954">
    <property type="entry name" value="IRE1-RELATED"/>
    <property type="match status" value="1"/>
</dbReference>
<comment type="subunit">
    <text evidence="2">Component of the EKC/KEOPS complex composed of at least BUD32, CGI121, GON7, KAE1 and PCC1; the whole complex dimerizes.</text>
</comment>
<name>A0A165JMA4_XYLHT</name>
<evidence type="ECO:0000256" key="6">
    <source>
        <dbReference type="ARBA" id="ARBA00030980"/>
    </source>
</evidence>
<dbReference type="GO" id="GO:0005524">
    <property type="term" value="F:ATP binding"/>
    <property type="evidence" value="ECO:0007669"/>
    <property type="project" value="InterPro"/>
</dbReference>
<dbReference type="RefSeq" id="XP_018191972.1">
    <property type="nucleotide sequence ID" value="XM_018331557.1"/>
</dbReference>
<dbReference type="OrthoDB" id="4062651at2759"/>
<evidence type="ECO:0000259" key="10">
    <source>
        <dbReference type="PROSITE" id="PS50011"/>
    </source>
</evidence>
<dbReference type="GO" id="GO:0036498">
    <property type="term" value="P:IRE1-mediated unfolded protein response"/>
    <property type="evidence" value="ECO:0007669"/>
    <property type="project" value="TreeGrafter"/>
</dbReference>
<dbReference type="GO" id="GO:0004521">
    <property type="term" value="F:RNA endonuclease activity"/>
    <property type="evidence" value="ECO:0007669"/>
    <property type="project" value="InterPro"/>
</dbReference>
<dbReference type="InParanoid" id="A0A165JMA4"/>
<keyword evidence="12" id="KW-1185">Reference proteome</keyword>
<keyword evidence="11" id="KW-0808">Transferase</keyword>
<evidence type="ECO:0000256" key="5">
    <source>
        <dbReference type="ARBA" id="ARBA00019973"/>
    </source>
</evidence>
<dbReference type="Gene3D" id="1.10.510.10">
    <property type="entry name" value="Transferase(Phosphotransferase) domain 1"/>
    <property type="match status" value="1"/>
</dbReference>
<dbReference type="InterPro" id="IPR011009">
    <property type="entry name" value="Kinase-like_dom_sf"/>
</dbReference>
<dbReference type="InterPro" id="IPR008266">
    <property type="entry name" value="Tyr_kinase_AS"/>
</dbReference>
<sequence length="307" mass="34720">MHKCTAEKYTLSFPNSQMHSHCPTSPLSQRNIFDKPVYTMEIVRSAEGFKQVEGRYTFSYSSVIIRKNDQLYYGKAPFRGPKLLELNFSDLYEVEPLEAEDRGPKVKPTWTVLDSPHDYYVKTPDLWAYRGPELEQQILHEVEAYELLKCHPHPNISFYGGCQSTNGRVSGICMKRYTSTLAQKVNPGHFCKANFLTSDVRASVDSDAAKAWLAGILAGIHHLHSLGIVHNDITPSNIMFDEDGTAVLIDFEGCRKIGESLEIVRRTYGWHDPEVKTALEKNDLDAFADLQTLLIGTSVDDFVFKHG</sequence>
<comment type="function">
    <text evidence="1">Component of the EKC/KEOPS complex that is required for the formation of a threonylcarbamoyl group on adenosine at position 37 (t(6)A37) in tRNAs that read codons beginning with adenine. The complex is probably involved in the transfer of the threonylcarbamoyl moiety of threonylcarbamoyl-AMP (TC-AMP) to the N6 group of A37. BUD32 has ATPase activity in the context of the EKC/KEOPS complex and likely plays a supporting role to the catalytic subunit KAE1. The EKC/KEOPS complex also promotes both telomere uncapping and telomere elongation. The complex is required for efficient recruitment of transcriptional coactivators.</text>
</comment>
<comment type="catalytic activity">
    <reaction evidence="8">
        <text>L-threonyl-[protein] + ATP = O-phospho-L-threonyl-[protein] + ADP + H(+)</text>
        <dbReference type="Rhea" id="RHEA:46608"/>
        <dbReference type="Rhea" id="RHEA-COMP:11060"/>
        <dbReference type="Rhea" id="RHEA-COMP:11605"/>
        <dbReference type="ChEBI" id="CHEBI:15378"/>
        <dbReference type="ChEBI" id="CHEBI:30013"/>
        <dbReference type="ChEBI" id="CHEBI:30616"/>
        <dbReference type="ChEBI" id="CHEBI:61977"/>
        <dbReference type="ChEBI" id="CHEBI:456216"/>
        <dbReference type="EC" id="2.7.11.1"/>
    </reaction>
</comment>
<evidence type="ECO:0000313" key="11">
    <source>
        <dbReference type="EMBL" id="KZF26417.1"/>
    </source>
</evidence>
<dbReference type="OMA" id="LCFKRYT"/>
<dbReference type="GO" id="GO:0070059">
    <property type="term" value="P:intrinsic apoptotic signaling pathway in response to endoplasmic reticulum stress"/>
    <property type="evidence" value="ECO:0007669"/>
    <property type="project" value="TreeGrafter"/>
</dbReference>
<feature type="domain" description="Protein kinase" evidence="10">
    <location>
        <begin position="49"/>
        <end position="307"/>
    </location>
</feature>
<dbReference type="GO" id="GO:0004674">
    <property type="term" value="F:protein serine/threonine kinase activity"/>
    <property type="evidence" value="ECO:0007669"/>
    <property type="project" value="UniProtKB-EC"/>
</dbReference>
<evidence type="ECO:0000256" key="7">
    <source>
        <dbReference type="ARBA" id="ARBA00033194"/>
    </source>
</evidence>
<dbReference type="InterPro" id="IPR045133">
    <property type="entry name" value="IRE1/2-like"/>
</dbReference>
<evidence type="ECO:0000256" key="9">
    <source>
        <dbReference type="ARBA" id="ARBA00048679"/>
    </source>
</evidence>
<dbReference type="GO" id="GO:0051082">
    <property type="term" value="F:unfolded protein binding"/>
    <property type="evidence" value="ECO:0007669"/>
    <property type="project" value="TreeGrafter"/>
</dbReference>
<keyword evidence="11" id="KW-0418">Kinase</keyword>
<dbReference type="PROSITE" id="PS00109">
    <property type="entry name" value="PROTEIN_KINASE_TYR"/>
    <property type="match status" value="1"/>
</dbReference>
<dbReference type="Pfam" id="PF00069">
    <property type="entry name" value="Pkinase"/>
    <property type="match status" value="1"/>
</dbReference>
<protein>
    <recommendedName>
        <fullName evidence="5">EKC/KEOPS complex subunit BUD32</fullName>
        <ecNumber evidence="3">2.7.11.1</ecNumber>
    </recommendedName>
    <alternativeName>
        <fullName evidence="6 7">Atypical Serine/threonine protein kinase BUD32</fullName>
    </alternativeName>
    <alternativeName>
        <fullName evidence="4">EKC/KEOPS complex subunit bud32</fullName>
    </alternativeName>
</protein>
<evidence type="ECO:0000256" key="2">
    <source>
        <dbReference type="ARBA" id="ARBA00011534"/>
    </source>
</evidence>
<dbReference type="EC" id="2.7.11.1" evidence="3"/>
<dbReference type="GeneID" id="28896694"/>
<dbReference type="GO" id="GO:1990604">
    <property type="term" value="C:IRE1-TRAF2-ASK1 complex"/>
    <property type="evidence" value="ECO:0007669"/>
    <property type="project" value="TreeGrafter"/>
</dbReference>
<dbReference type="PANTHER" id="PTHR13954:SF6">
    <property type="entry name" value="NON-SPECIFIC SERINE_THREONINE PROTEIN KINASE"/>
    <property type="match status" value="1"/>
</dbReference>
<evidence type="ECO:0000256" key="4">
    <source>
        <dbReference type="ARBA" id="ARBA00013948"/>
    </source>
</evidence>
<dbReference type="Proteomes" id="UP000076632">
    <property type="component" value="Unassembled WGS sequence"/>
</dbReference>
<comment type="catalytic activity">
    <reaction evidence="9">
        <text>L-seryl-[protein] + ATP = O-phospho-L-seryl-[protein] + ADP + H(+)</text>
        <dbReference type="Rhea" id="RHEA:17989"/>
        <dbReference type="Rhea" id="RHEA-COMP:9863"/>
        <dbReference type="Rhea" id="RHEA-COMP:11604"/>
        <dbReference type="ChEBI" id="CHEBI:15378"/>
        <dbReference type="ChEBI" id="CHEBI:29999"/>
        <dbReference type="ChEBI" id="CHEBI:30616"/>
        <dbReference type="ChEBI" id="CHEBI:83421"/>
        <dbReference type="ChEBI" id="CHEBI:456216"/>
        <dbReference type="EC" id="2.7.11.1"/>
    </reaction>
</comment>
<dbReference type="SUPFAM" id="SSF56112">
    <property type="entry name" value="Protein kinase-like (PK-like)"/>
    <property type="match status" value="1"/>
</dbReference>
<evidence type="ECO:0000313" key="12">
    <source>
        <dbReference type="Proteomes" id="UP000076632"/>
    </source>
</evidence>